<sequence>MYPRISFLIILLVHVTFGQDNRFGQLSLLKENTDVKAGETIQAVQSFEEIFFLEKVINPDEYILGPGDELGINILMGENLTLPLKITPTGDVFIPSVGIVGVSGMTL</sequence>
<organism evidence="2">
    <name type="scientific">marine metagenome</name>
    <dbReference type="NCBI Taxonomy" id="408172"/>
    <lineage>
        <taxon>unclassified sequences</taxon>
        <taxon>metagenomes</taxon>
        <taxon>ecological metagenomes</taxon>
    </lineage>
</organism>
<gene>
    <name evidence="2" type="ORF">METZ01_LOCUS241443</name>
</gene>
<dbReference type="Pfam" id="PF02563">
    <property type="entry name" value="Poly_export"/>
    <property type="match status" value="1"/>
</dbReference>
<evidence type="ECO:0000259" key="1">
    <source>
        <dbReference type="Pfam" id="PF02563"/>
    </source>
</evidence>
<name>A0A382HN16_9ZZZZ</name>
<dbReference type="EMBL" id="UINC01062203">
    <property type="protein sequence ID" value="SVB88589.1"/>
    <property type="molecule type" value="Genomic_DNA"/>
</dbReference>
<proteinExistence type="predicted"/>
<feature type="domain" description="Polysaccharide export protein N-terminal" evidence="1">
    <location>
        <begin position="59"/>
        <end position="107"/>
    </location>
</feature>
<protein>
    <recommendedName>
        <fullName evidence="1">Polysaccharide export protein N-terminal domain-containing protein</fullName>
    </recommendedName>
</protein>
<reference evidence="2" key="1">
    <citation type="submission" date="2018-05" db="EMBL/GenBank/DDBJ databases">
        <authorList>
            <person name="Lanie J.A."/>
            <person name="Ng W.-L."/>
            <person name="Kazmierczak K.M."/>
            <person name="Andrzejewski T.M."/>
            <person name="Davidsen T.M."/>
            <person name="Wayne K.J."/>
            <person name="Tettelin H."/>
            <person name="Glass J.I."/>
            <person name="Rusch D."/>
            <person name="Podicherti R."/>
            <person name="Tsui H.-C.T."/>
            <person name="Winkler M.E."/>
        </authorList>
    </citation>
    <scope>NUCLEOTIDE SEQUENCE</scope>
</reference>
<dbReference type="InterPro" id="IPR003715">
    <property type="entry name" value="Poly_export_N"/>
</dbReference>
<accession>A0A382HN16</accession>
<dbReference type="AlphaFoldDB" id="A0A382HN16"/>
<feature type="non-terminal residue" evidence="2">
    <location>
        <position position="107"/>
    </location>
</feature>
<evidence type="ECO:0000313" key="2">
    <source>
        <dbReference type="EMBL" id="SVB88589.1"/>
    </source>
</evidence>